<sequence>MTNSMLHPERRSQDGTRFFGSMSCGVGPGVRSVMRHLLTLTLAATVTLAAANERIPVNQVRFSADSSRVMVLTSGVRDGSGFGTASLKVFSTATGAQLYSRQKTADAAPNTLRWTLLTTPPTPATLSAYGLTPGVVSAAKYSRVYPRPFPQWSDGLGAGQTGISNVALWSVPVPIKLNVYTLPSTCPYGDLLGPGNAPTGFRLTVNTQTIHQDLSLPADRLCAARYSLERVDVRGNRVLVTVRAYGSGFEGPDAVPVFIAATLR</sequence>
<dbReference type="Pfam" id="PF10016">
    <property type="entry name" value="DUF2259"/>
    <property type="match status" value="1"/>
</dbReference>
<gene>
    <name evidence="1" type="ORF">FHR04_04680</name>
</gene>
<comment type="caution">
    <text evidence="1">The sequence shown here is derived from an EMBL/GenBank/DDBJ whole genome shotgun (WGS) entry which is preliminary data.</text>
</comment>
<dbReference type="OrthoDB" id="63067at2"/>
<evidence type="ECO:0000313" key="1">
    <source>
        <dbReference type="EMBL" id="TNM72134.1"/>
    </source>
</evidence>
<name>A0A5C4Y874_9DEIO</name>
<dbReference type="EMBL" id="VDMO01000004">
    <property type="protein sequence ID" value="TNM72134.1"/>
    <property type="molecule type" value="Genomic_DNA"/>
</dbReference>
<proteinExistence type="predicted"/>
<reference evidence="1 2" key="1">
    <citation type="submission" date="2019-06" db="EMBL/GenBank/DDBJ databases">
        <title>Genome sequence of Deinococcus radiopugnans ATCC 19172.</title>
        <authorList>
            <person name="Maclea K.S."/>
            <person name="Maynard C.R."/>
        </authorList>
    </citation>
    <scope>NUCLEOTIDE SEQUENCE [LARGE SCALE GENOMIC DNA]</scope>
    <source>
        <strain evidence="1 2">ATCC 19172</strain>
    </source>
</reference>
<protein>
    <submittedName>
        <fullName evidence="1">DUF2259 domain-containing protein</fullName>
    </submittedName>
</protein>
<dbReference type="AlphaFoldDB" id="A0A5C4Y874"/>
<dbReference type="Proteomes" id="UP000313988">
    <property type="component" value="Unassembled WGS sequence"/>
</dbReference>
<organism evidence="1 2">
    <name type="scientific">Deinococcus radiopugnans ATCC 19172</name>
    <dbReference type="NCBI Taxonomy" id="585398"/>
    <lineage>
        <taxon>Bacteria</taxon>
        <taxon>Thermotogati</taxon>
        <taxon>Deinococcota</taxon>
        <taxon>Deinococci</taxon>
        <taxon>Deinococcales</taxon>
        <taxon>Deinococcaceae</taxon>
        <taxon>Deinococcus</taxon>
    </lineage>
</organism>
<evidence type="ECO:0000313" key="2">
    <source>
        <dbReference type="Proteomes" id="UP000313988"/>
    </source>
</evidence>
<accession>A0A5C4Y874</accession>
<dbReference type="InterPro" id="IPR018725">
    <property type="entry name" value="DUF2259_secreted"/>
</dbReference>